<dbReference type="RefSeq" id="WP_221221082.1">
    <property type="nucleotide sequence ID" value="NZ_JACIDK010000005.1"/>
</dbReference>
<organism evidence="1 2">
    <name type="scientific">Phenylobacterium haematophilum</name>
    <dbReference type="NCBI Taxonomy" id="98513"/>
    <lineage>
        <taxon>Bacteria</taxon>
        <taxon>Pseudomonadati</taxon>
        <taxon>Pseudomonadota</taxon>
        <taxon>Alphaproteobacteria</taxon>
        <taxon>Caulobacterales</taxon>
        <taxon>Caulobacteraceae</taxon>
        <taxon>Phenylobacterium</taxon>
    </lineage>
</organism>
<dbReference type="Proteomes" id="UP000530564">
    <property type="component" value="Unassembled WGS sequence"/>
</dbReference>
<dbReference type="PIRSF" id="PIRSF028291">
    <property type="entry name" value="UCP028291"/>
    <property type="match status" value="1"/>
</dbReference>
<comment type="caution">
    <text evidence="1">The sequence shown here is derived from an EMBL/GenBank/DDBJ whole genome shotgun (WGS) entry which is preliminary data.</text>
</comment>
<name>A0A840A538_9CAUL</name>
<evidence type="ECO:0008006" key="3">
    <source>
        <dbReference type="Google" id="ProtNLM"/>
    </source>
</evidence>
<dbReference type="AlphaFoldDB" id="A0A840A538"/>
<evidence type="ECO:0000313" key="2">
    <source>
        <dbReference type="Proteomes" id="UP000530564"/>
    </source>
</evidence>
<sequence>MKSSATVPTAHAGRYMVQLCKHFGHKVPAEWNDHEGKITFEMGEAALRAAPETLMMVARAGDPDSLALLEKVMDSHLKRFAFREPDMAVEWRRGA</sequence>
<protein>
    <recommendedName>
        <fullName evidence="3">DUF2218 domain-containing protein</fullName>
    </recommendedName>
</protein>
<dbReference type="Pfam" id="PF09981">
    <property type="entry name" value="DUF2218"/>
    <property type="match status" value="1"/>
</dbReference>
<dbReference type="InterPro" id="IPR014543">
    <property type="entry name" value="UCP028291"/>
</dbReference>
<dbReference type="Gene3D" id="3.30.310.50">
    <property type="entry name" value="Alpha-D-phosphohexomutase, C-terminal domain"/>
    <property type="match status" value="1"/>
</dbReference>
<dbReference type="EMBL" id="JACIDK010000005">
    <property type="protein sequence ID" value="MBB3892581.1"/>
    <property type="molecule type" value="Genomic_DNA"/>
</dbReference>
<evidence type="ECO:0000313" key="1">
    <source>
        <dbReference type="EMBL" id="MBB3892581.1"/>
    </source>
</evidence>
<gene>
    <name evidence="1" type="ORF">GGQ61_003317</name>
</gene>
<proteinExistence type="predicted"/>
<accession>A0A840A538</accession>
<reference evidence="1 2" key="1">
    <citation type="submission" date="2020-08" db="EMBL/GenBank/DDBJ databases">
        <title>Genomic Encyclopedia of Type Strains, Phase IV (KMG-IV): sequencing the most valuable type-strain genomes for metagenomic binning, comparative biology and taxonomic classification.</title>
        <authorList>
            <person name="Goeker M."/>
        </authorList>
    </citation>
    <scope>NUCLEOTIDE SEQUENCE [LARGE SCALE GENOMIC DNA]</scope>
    <source>
        <strain evidence="1 2">DSM 21793</strain>
    </source>
</reference>
<keyword evidence="2" id="KW-1185">Reference proteome</keyword>